<gene>
    <name evidence="4" type="ORF">EPUL_006647</name>
</gene>
<sequence length="454" mass="52246">MMPIVDLFISWMLLSYVVSTQIVLGRRELRENGYDCGDKFFNDQKVHNVIKAVFLGRGGEFIWPYSGPLYSREMDYYTWPILSLRSLLGPTKPLWQEAMHQIVFDRDGKVIDVIVRLANYQFAKCWRVDSQRSEQSIYSVEGSNGYECGPEFIPDSTIAKCVTIAKENLGKGYFYPLQYRGNLYSEDLGLRIWPIYYRDLVIHRYPNNAAGTYFVVVDPTGQLKDVIAKTSRKKFLRCMRARKVSPQLDTTGLDQASTKQLRQGYVCHDVFFDDDNLLLASQFAKKVQLTKKPKSFPKLYNGPPFHSPCYLWPINKYGRSYVIGRMDKYRLILSLDFKVLSVAMVGNKELVPCESRVIDGDYQVFYRYRCYSDVFSSENVASAARTACKKRKKLPGKTYPVPFEGIKFDVAGPYLIYPIKKNKFSKEPGNHRIVINSMCHIAGVLTIDPNTDEL</sequence>
<comment type="caution">
    <text evidence="4">The sequence shown here is derived from an EMBL/GenBank/DDBJ whole genome shotgun (WGS) entry which is preliminary data.</text>
</comment>
<dbReference type="InterPro" id="IPR016191">
    <property type="entry name" value="Ribonuclease/ribotoxin"/>
</dbReference>
<evidence type="ECO:0000256" key="3">
    <source>
        <dbReference type="SAM" id="SignalP"/>
    </source>
</evidence>
<keyword evidence="2" id="KW-0378">Hydrolase</keyword>
<keyword evidence="3" id="KW-0732">Signal</keyword>
<evidence type="ECO:0000313" key="5">
    <source>
        <dbReference type="Proteomes" id="UP000237438"/>
    </source>
</evidence>
<dbReference type="AlphaFoldDB" id="A0A2S4PKM0"/>
<accession>A0A2S4PKM0</accession>
<evidence type="ECO:0000313" key="4">
    <source>
        <dbReference type="EMBL" id="POS82586.1"/>
    </source>
</evidence>
<dbReference type="GO" id="GO:0016787">
    <property type="term" value="F:hydrolase activity"/>
    <property type="evidence" value="ECO:0007669"/>
    <property type="project" value="UniProtKB-KW"/>
</dbReference>
<dbReference type="OrthoDB" id="5425539at2759"/>
<feature type="non-terminal residue" evidence="4">
    <location>
        <position position="454"/>
    </location>
</feature>
<keyword evidence="5" id="KW-1185">Reference proteome</keyword>
<dbReference type="EMBL" id="PEDP01002568">
    <property type="protein sequence ID" value="POS82586.1"/>
    <property type="molecule type" value="Genomic_DNA"/>
</dbReference>
<feature type="chain" id="PRO_5015517597" evidence="3">
    <location>
        <begin position="20"/>
        <end position="454"/>
    </location>
</feature>
<dbReference type="GO" id="GO:0004521">
    <property type="term" value="F:RNA endonuclease activity"/>
    <property type="evidence" value="ECO:0007669"/>
    <property type="project" value="InterPro"/>
</dbReference>
<dbReference type="Pfam" id="PF00545">
    <property type="entry name" value="Ribonuclease"/>
    <property type="match status" value="1"/>
</dbReference>
<keyword evidence="1" id="KW-0540">Nuclease</keyword>
<name>A0A2S4PKM0_9PEZI</name>
<protein>
    <submittedName>
        <fullName evidence="4">Uncharacterized protein</fullName>
    </submittedName>
</protein>
<evidence type="ECO:0000256" key="1">
    <source>
        <dbReference type="ARBA" id="ARBA00022722"/>
    </source>
</evidence>
<dbReference type="GO" id="GO:0003723">
    <property type="term" value="F:RNA binding"/>
    <property type="evidence" value="ECO:0007669"/>
    <property type="project" value="InterPro"/>
</dbReference>
<proteinExistence type="predicted"/>
<evidence type="ECO:0000256" key="2">
    <source>
        <dbReference type="ARBA" id="ARBA00022801"/>
    </source>
</evidence>
<dbReference type="Proteomes" id="UP000237438">
    <property type="component" value="Unassembled WGS sequence"/>
</dbReference>
<reference evidence="4 5" key="1">
    <citation type="submission" date="2017-10" db="EMBL/GenBank/DDBJ databases">
        <title>Development of genomic resources for the powdery mildew, Erysiphe pulchra.</title>
        <authorList>
            <person name="Wadl P.A."/>
            <person name="Mack B.M."/>
            <person name="Moore G."/>
            <person name="Beltz S.B."/>
        </authorList>
    </citation>
    <scope>NUCLEOTIDE SEQUENCE [LARGE SCALE GENOMIC DNA]</scope>
    <source>
        <strain evidence="4">Cflorida</strain>
    </source>
</reference>
<dbReference type="Gene3D" id="3.10.450.30">
    <property type="entry name" value="Microbial ribonucleases"/>
    <property type="match status" value="1"/>
</dbReference>
<feature type="signal peptide" evidence="3">
    <location>
        <begin position="1"/>
        <end position="19"/>
    </location>
</feature>
<dbReference type="SUPFAM" id="SSF53933">
    <property type="entry name" value="Microbial ribonucleases"/>
    <property type="match status" value="1"/>
</dbReference>
<organism evidence="4 5">
    <name type="scientific">Erysiphe pulchra</name>
    <dbReference type="NCBI Taxonomy" id="225359"/>
    <lineage>
        <taxon>Eukaryota</taxon>
        <taxon>Fungi</taxon>
        <taxon>Dikarya</taxon>
        <taxon>Ascomycota</taxon>
        <taxon>Pezizomycotina</taxon>
        <taxon>Leotiomycetes</taxon>
        <taxon>Erysiphales</taxon>
        <taxon>Erysiphaceae</taxon>
        <taxon>Erysiphe</taxon>
    </lineage>
</organism>
<dbReference type="InterPro" id="IPR000026">
    <property type="entry name" value="N1-like"/>
</dbReference>